<organism evidence="1">
    <name type="scientific">Chlorobium chlorochromatii (strain CaD3)</name>
    <dbReference type="NCBI Taxonomy" id="340177"/>
    <lineage>
        <taxon>Bacteria</taxon>
        <taxon>Pseudomonadati</taxon>
        <taxon>Chlorobiota</taxon>
        <taxon>Chlorobiia</taxon>
        <taxon>Chlorobiales</taxon>
        <taxon>Chlorobiaceae</taxon>
        <taxon>Chlorobium/Pelodictyon group</taxon>
        <taxon>Chlorobium</taxon>
    </lineage>
</organism>
<sequence length="60" mass="6523">MEISLLQVVIDEHVAVFGVEPVFTGWSAFLSEDEIATNVCAAIDKGEPYVEEEVPDGVDI</sequence>
<evidence type="ECO:0000313" key="1">
    <source>
        <dbReference type="EMBL" id="ABB28255.1"/>
    </source>
</evidence>
<dbReference type="HOGENOM" id="CLU_2932841_0_0_10"/>
<gene>
    <name evidence="1" type="ordered locus">Cag_0992</name>
</gene>
<name>Q3ARX0_CHLCH</name>
<protein>
    <submittedName>
        <fullName evidence="1">Uncharacterized protein</fullName>
    </submittedName>
</protein>
<reference evidence="1" key="1">
    <citation type="submission" date="2005-08" db="EMBL/GenBank/DDBJ databases">
        <title>Complete sequence of Chlorobium chlorochromatii CaD3.</title>
        <authorList>
            <person name="Copeland A."/>
            <person name="Lucas S."/>
            <person name="Lapidus A."/>
            <person name="Barry K."/>
            <person name="Detter J.C."/>
            <person name="Glavina T."/>
            <person name="Hammon N."/>
            <person name="Israni S."/>
            <person name="Pitluck S."/>
            <person name="Bryant D."/>
            <person name="Schmutz J."/>
            <person name="Larimer F."/>
            <person name="Land M."/>
            <person name="Kyrpides N."/>
            <person name="Ivanova N."/>
            <person name="Richardson P."/>
        </authorList>
    </citation>
    <scope>NUCLEOTIDE SEQUENCE [LARGE SCALE GENOMIC DNA]</scope>
    <source>
        <strain evidence="1">CaD3</strain>
    </source>
</reference>
<dbReference type="KEGG" id="cch:Cag_0992"/>
<dbReference type="AlphaFoldDB" id="Q3ARX0"/>
<accession>Q3ARX0</accession>
<proteinExistence type="predicted"/>
<dbReference type="STRING" id="340177.Cag_0992"/>
<dbReference type="EMBL" id="CP000108">
    <property type="protein sequence ID" value="ABB28255.1"/>
    <property type="molecule type" value="Genomic_DNA"/>
</dbReference>